<gene>
    <name evidence="2" type="ORF">TM448A05589_0010</name>
</gene>
<keyword evidence="1" id="KW-0812">Transmembrane</keyword>
<name>A0A6H2A4W7_9ZZZZ</name>
<proteinExistence type="predicted"/>
<dbReference type="EMBL" id="MT144533">
    <property type="protein sequence ID" value="QJA54739.1"/>
    <property type="molecule type" value="Genomic_DNA"/>
</dbReference>
<evidence type="ECO:0000313" key="2">
    <source>
        <dbReference type="EMBL" id="QJA54739.1"/>
    </source>
</evidence>
<keyword evidence="1" id="KW-0472">Membrane</keyword>
<protein>
    <submittedName>
        <fullName evidence="2">Uncharacterized protein</fullName>
    </submittedName>
</protein>
<feature type="transmembrane region" description="Helical" evidence="1">
    <location>
        <begin position="43"/>
        <end position="62"/>
    </location>
</feature>
<organism evidence="2">
    <name type="scientific">viral metagenome</name>
    <dbReference type="NCBI Taxonomy" id="1070528"/>
    <lineage>
        <taxon>unclassified sequences</taxon>
        <taxon>metagenomes</taxon>
        <taxon>organismal metagenomes</taxon>
    </lineage>
</organism>
<reference evidence="2" key="1">
    <citation type="submission" date="2020-03" db="EMBL/GenBank/DDBJ databases">
        <title>The deep terrestrial virosphere.</title>
        <authorList>
            <person name="Holmfeldt K."/>
            <person name="Nilsson E."/>
            <person name="Simone D."/>
            <person name="Lopez-Fernandez M."/>
            <person name="Wu X."/>
            <person name="de Brujin I."/>
            <person name="Lundin D."/>
            <person name="Andersson A."/>
            <person name="Bertilsson S."/>
            <person name="Dopson M."/>
        </authorList>
    </citation>
    <scope>NUCLEOTIDE SEQUENCE</scope>
    <source>
        <strain evidence="2">TM448A05589</strain>
    </source>
</reference>
<sequence length="67" mass="7628">MRQFIIAVLAWICCALFLAHFLLIAIMGSVVIAEPHIPFMVAEVVMFAGFMALAMWEIVSILRRYIK</sequence>
<accession>A0A6H2A4W7</accession>
<dbReference type="AlphaFoldDB" id="A0A6H2A4W7"/>
<keyword evidence="1" id="KW-1133">Transmembrane helix</keyword>
<evidence type="ECO:0000256" key="1">
    <source>
        <dbReference type="SAM" id="Phobius"/>
    </source>
</evidence>